<keyword evidence="1" id="KW-0812">Transmembrane</keyword>
<dbReference type="EMBL" id="NBCO01000027">
    <property type="protein sequence ID" value="ORC86605.1"/>
    <property type="molecule type" value="Genomic_DNA"/>
</dbReference>
<keyword evidence="1" id="KW-1133">Transmembrane helix</keyword>
<evidence type="ECO:0000256" key="1">
    <source>
        <dbReference type="SAM" id="Phobius"/>
    </source>
</evidence>
<organism evidence="2 3">
    <name type="scientific">Trypanosoma theileri</name>
    <dbReference type="NCBI Taxonomy" id="67003"/>
    <lineage>
        <taxon>Eukaryota</taxon>
        <taxon>Discoba</taxon>
        <taxon>Euglenozoa</taxon>
        <taxon>Kinetoplastea</taxon>
        <taxon>Metakinetoplastina</taxon>
        <taxon>Trypanosomatida</taxon>
        <taxon>Trypanosomatidae</taxon>
        <taxon>Trypanosoma</taxon>
    </lineage>
</organism>
<dbReference type="GeneID" id="39987868"/>
<dbReference type="Proteomes" id="UP000192257">
    <property type="component" value="Unassembled WGS sequence"/>
</dbReference>
<keyword evidence="1" id="KW-0472">Membrane</keyword>
<dbReference type="VEuPathDB" id="TriTrypDB:TM35_000271950"/>
<comment type="caution">
    <text evidence="2">The sequence shown here is derived from an EMBL/GenBank/DDBJ whole genome shotgun (WGS) entry which is preliminary data.</text>
</comment>
<dbReference type="RefSeq" id="XP_028880671.1">
    <property type="nucleotide sequence ID" value="XM_029028088.1"/>
</dbReference>
<name>A0A1X0NPI2_9TRYP</name>
<feature type="non-terminal residue" evidence="2">
    <location>
        <position position="107"/>
    </location>
</feature>
<keyword evidence="3" id="KW-1185">Reference proteome</keyword>
<protein>
    <submittedName>
        <fullName evidence="2">Uncharacterized protein</fullName>
    </submittedName>
</protein>
<evidence type="ECO:0000313" key="3">
    <source>
        <dbReference type="Proteomes" id="UP000192257"/>
    </source>
</evidence>
<gene>
    <name evidence="2" type="ORF">TM35_000271950</name>
</gene>
<sequence length="107" mass="12181">MGFDLVFFQAVDKESGLSASLAYILLELLLATLFTVLIGWLLRFIPPWWAGRELPRTRQTVKTSREDVHKVKKIHHVDNTLSSLTEGRKAKISCESNNNNNNNNNNN</sequence>
<reference evidence="2 3" key="1">
    <citation type="submission" date="2017-03" db="EMBL/GenBank/DDBJ databases">
        <title>An alternative strategy for trypanosome survival in the mammalian bloodstream revealed through genome and transcriptome analysis of the ubiquitous bovine parasite Trypanosoma (Megatrypanum) theileri.</title>
        <authorList>
            <person name="Kelly S."/>
            <person name="Ivens A."/>
            <person name="Mott A."/>
            <person name="O'Neill E."/>
            <person name="Emms D."/>
            <person name="Macleod O."/>
            <person name="Voorheis P."/>
            <person name="Matthews J."/>
            <person name="Matthews K."/>
            <person name="Carrington M."/>
        </authorList>
    </citation>
    <scope>NUCLEOTIDE SEQUENCE [LARGE SCALE GENOMIC DNA]</scope>
    <source>
        <strain evidence="2">Edinburgh</strain>
    </source>
</reference>
<proteinExistence type="predicted"/>
<accession>A0A1X0NPI2</accession>
<feature type="transmembrane region" description="Helical" evidence="1">
    <location>
        <begin position="20"/>
        <end position="42"/>
    </location>
</feature>
<dbReference type="AlphaFoldDB" id="A0A1X0NPI2"/>
<evidence type="ECO:0000313" key="2">
    <source>
        <dbReference type="EMBL" id="ORC86605.1"/>
    </source>
</evidence>